<dbReference type="RefSeq" id="WP_405148660.1">
    <property type="nucleotide sequence ID" value="NZ_CP109527.1"/>
</dbReference>
<keyword evidence="2" id="KW-1185">Reference proteome</keyword>
<sequence length="350" mass="37767">MVDPPRLDDVIGYLQAQGWTPQQPWRNGRVWSHGDFDVLVPDGEVADFTARMRALVRCVADSEQRSAEVVVRDIVSGGVDIVGYRAGEGEVSLEAGTAALAALRSLLVTCAYQVAGSEIRISSMRQRAVSELLDDTTLLPRRDAFGFDVFLAGPGSRLGRGSAIRLLDIAATVRGAAHGERFGIAHEIRYETVELFSALGSAERSPMRFELNFRWSRQIPRPDVAVEFSSSAVAQLPRLFDDAVASSPLPNDRLESLPGPASPAVIEGVVVGLDNDGGPKAIVRGVLVVDETTTGRQRRVTVRLRTADEYAKALAAHSSLVRVRATGTFDGRRDLQVSENGFTVIEGDGS</sequence>
<evidence type="ECO:0000313" key="2">
    <source>
        <dbReference type="Proteomes" id="UP001621418"/>
    </source>
</evidence>
<gene>
    <name evidence="1" type="ORF">OG308_01205</name>
</gene>
<reference evidence="1 2" key="1">
    <citation type="submission" date="2022-10" db="EMBL/GenBank/DDBJ databases">
        <title>The complete genomes of actinobacterial strains from the NBC collection.</title>
        <authorList>
            <person name="Joergensen T.S."/>
            <person name="Alvarez Arevalo M."/>
            <person name="Sterndorff E.B."/>
            <person name="Faurdal D."/>
            <person name="Vuksanovic O."/>
            <person name="Mourched A.-S."/>
            <person name="Charusanti P."/>
            <person name="Shaw S."/>
            <person name="Blin K."/>
            <person name="Weber T."/>
        </authorList>
    </citation>
    <scope>NUCLEOTIDE SEQUENCE [LARGE SCALE GENOMIC DNA]</scope>
    <source>
        <strain evidence="1 2">NBC_01413</strain>
    </source>
</reference>
<evidence type="ECO:0000313" key="1">
    <source>
        <dbReference type="EMBL" id="WTY36545.1"/>
    </source>
</evidence>
<protein>
    <submittedName>
        <fullName evidence="1">Uncharacterized protein</fullName>
    </submittedName>
</protein>
<name>A0ABZ1N9D8_9NOCA</name>
<organism evidence="1 2">
    <name type="scientific">Nocardia salmonicida</name>
    <dbReference type="NCBI Taxonomy" id="53431"/>
    <lineage>
        <taxon>Bacteria</taxon>
        <taxon>Bacillati</taxon>
        <taxon>Actinomycetota</taxon>
        <taxon>Actinomycetes</taxon>
        <taxon>Mycobacteriales</taxon>
        <taxon>Nocardiaceae</taxon>
        <taxon>Nocardia</taxon>
    </lineage>
</organism>
<accession>A0ABZ1N9D8</accession>
<dbReference type="Proteomes" id="UP001621418">
    <property type="component" value="Chromosome"/>
</dbReference>
<proteinExistence type="predicted"/>
<dbReference type="EMBL" id="CP109527">
    <property type="protein sequence ID" value="WTY36545.1"/>
    <property type="molecule type" value="Genomic_DNA"/>
</dbReference>